<dbReference type="GeneTree" id="ENSGT00940000169463"/>
<protein>
    <submittedName>
        <fullName evidence="2">Uncharacterized protein</fullName>
    </submittedName>
</protein>
<keyword evidence="3" id="KW-1185">Reference proteome</keyword>
<name>A0A8C4Q2Z9_EPTBU</name>
<reference evidence="2" key="1">
    <citation type="submission" date="2025-08" db="UniProtKB">
        <authorList>
            <consortium name="Ensembl"/>
        </authorList>
    </citation>
    <scope>IDENTIFICATION</scope>
</reference>
<dbReference type="Ensembl" id="ENSEBUT00000009766.1">
    <property type="protein sequence ID" value="ENSEBUP00000009244.1"/>
    <property type="gene ID" value="ENSEBUG00000005944.1"/>
</dbReference>
<feature type="compositionally biased region" description="Basic and acidic residues" evidence="1">
    <location>
        <begin position="88"/>
        <end position="98"/>
    </location>
</feature>
<accession>A0A8C4Q2Z9</accession>
<feature type="region of interest" description="Disordered" evidence="1">
    <location>
        <begin position="67"/>
        <end position="118"/>
    </location>
</feature>
<evidence type="ECO:0000313" key="3">
    <source>
        <dbReference type="Proteomes" id="UP000694388"/>
    </source>
</evidence>
<organism evidence="2 3">
    <name type="scientific">Eptatretus burgeri</name>
    <name type="common">Inshore hagfish</name>
    <dbReference type="NCBI Taxonomy" id="7764"/>
    <lineage>
        <taxon>Eukaryota</taxon>
        <taxon>Metazoa</taxon>
        <taxon>Chordata</taxon>
        <taxon>Craniata</taxon>
        <taxon>Vertebrata</taxon>
        <taxon>Cyclostomata</taxon>
        <taxon>Myxini</taxon>
        <taxon>Myxiniformes</taxon>
        <taxon>Myxinidae</taxon>
        <taxon>Eptatretinae</taxon>
        <taxon>Eptatretus</taxon>
    </lineage>
</organism>
<sequence length="195" mass="21908">MAGSDPNVGGEDFMNEMLQMLDGSLGTIDDLAQQYAEYFGTHTHDVTARMEELQHRQMAQNSASFCNSKNEINLPDSDKRSSFQTFEDTSKGREETARPRPQSLKNIQNQRGSEETASCRGCGGVNFVASEIKMSDEDRIRLMNMVKDNRISIDEALAKQPSVNLLLLMGVNQWGLSMLYPLSAEHQARKQRVPF</sequence>
<dbReference type="AlphaFoldDB" id="A0A8C4Q2Z9"/>
<evidence type="ECO:0000313" key="2">
    <source>
        <dbReference type="Ensembl" id="ENSEBUP00000009244.1"/>
    </source>
</evidence>
<evidence type="ECO:0000256" key="1">
    <source>
        <dbReference type="SAM" id="MobiDB-lite"/>
    </source>
</evidence>
<reference evidence="2" key="2">
    <citation type="submission" date="2025-09" db="UniProtKB">
        <authorList>
            <consortium name="Ensembl"/>
        </authorList>
    </citation>
    <scope>IDENTIFICATION</scope>
</reference>
<proteinExistence type="predicted"/>
<dbReference type="Proteomes" id="UP000694388">
    <property type="component" value="Unplaced"/>
</dbReference>